<feature type="region of interest" description="Disordered" evidence="1">
    <location>
        <begin position="753"/>
        <end position="778"/>
    </location>
</feature>
<dbReference type="GO" id="GO:1990351">
    <property type="term" value="C:transporter complex"/>
    <property type="evidence" value="ECO:0007669"/>
    <property type="project" value="TreeGrafter"/>
</dbReference>
<dbReference type="Proteomes" id="UP001403385">
    <property type="component" value="Unassembled WGS sequence"/>
</dbReference>
<evidence type="ECO:0000256" key="1">
    <source>
        <dbReference type="SAM" id="MobiDB-lite"/>
    </source>
</evidence>
<proteinExistence type="predicted"/>
<dbReference type="PANTHER" id="PTHR30189">
    <property type="entry name" value="LPS-ASSEMBLY PROTEIN"/>
    <property type="match status" value="1"/>
</dbReference>
<dbReference type="PANTHER" id="PTHR30189:SF1">
    <property type="entry name" value="LPS-ASSEMBLY PROTEIN LPTD"/>
    <property type="match status" value="1"/>
</dbReference>
<sequence length="899" mass="102317">MRPAILLLIICWILGIDLAYAQNTEVKFDSIPSITPANDSLTPSPVPVLADTILPDTVVTDTLQPSPKGDIETTIDYSAEDSIIYDVVKQRTFLYGNAKVKYGDLTLEAAEIEVDMNSKTVVARGVADSTGTMQGEPIFTEQGVTYNAKEMTYNFASKKGIISGIVTEQGDGYIQGERVKKMDNDEMFMRGAIYTTCNLVHPHFGIRSRRLKVAPDRYVISGPFNMELNGIPTVLGFPFGMFPAKNERTSGLIFPDFGESQDRGFYLRGGGLYFALSDYVDLSMTTEFYTLGGWGLTLDSRYRKRYKYSGGLNFSYRKVVREQDDFSKAITNDYWIRWNHSPQTKGASRFSASVNAGTSTYNQNNSVNFDNYVNPAFNSNISYSRTLGSFGSLGVNLRHNQNVRTEIVNVTPDISLNMNRVYPFRKKGGGGKKNFITQTSFSYSGQAKGELTNNLAKRRSFGFEVVDLEQENDFEEDTIDFFSNFTGVLDNMEYGARHSIPLSTSINISYFTLSPSINYTEYWYPRRYNYTWVDELDAVVVEEENEFSRAYEFSTSASLQTRFYAFYEFKGDFRIRHMFTPTVSFSYRPDFSTPDFDYYQDVQVDKEGTIRRVSRFQGGIFGSPGLGESKSMSFGLSNQLEAKVRTKNDSTQKYKKIPILQSLNIRGSYDFARDSFQLSNISFSARTTLFGDIFPNWRGFNVNFGGTLDPYVYEITKTDPITGKITGSRRVDKLMWDEGQGLGRVSRVNLGVTTRFQPPKSKKQKDQERKNEDNPVMRDIMNNPERYVDFNIPWSLSVNYTISSSRTGLQDPNTVQTLNFSGDISLTEKWKVGFRSGYDFKEKDLAFTSINIHRDLHCWQMSLNWIPFGPRTSYNIDIAVKSSILQDLKISKRDSWYDR</sequence>
<accession>A0AAW9S886</accession>
<reference evidence="3 4" key="1">
    <citation type="submission" date="2024-04" db="EMBL/GenBank/DDBJ databases">
        <title>Novel genus in family Flammeovirgaceae.</title>
        <authorList>
            <person name="Nguyen T.H."/>
            <person name="Vuong T.Q."/>
            <person name="Le H."/>
            <person name="Kim S.-G."/>
        </authorList>
    </citation>
    <scope>NUCLEOTIDE SEQUENCE [LARGE SCALE GENOMIC DNA]</scope>
    <source>
        <strain evidence="3 4">JCM 23209</strain>
    </source>
</reference>
<name>A0AAW9S886_9BACT</name>
<dbReference type="EMBL" id="JBDKWZ010000008">
    <property type="protein sequence ID" value="MEN7549226.1"/>
    <property type="molecule type" value="Genomic_DNA"/>
</dbReference>
<gene>
    <name evidence="3" type="ORF">AAG747_14980</name>
</gene>
<protein>
    <submittedName>
        <fullName evidence="3">LPS assembly protein LptD</fullName>
    </submittedName>
</protein>
<comment type="caution">
    <text evidence="3">The sequence shown here is derived from an EMBL/GenBank/DDBJ whole genome shotgun (WGS) entry which is preliminary data.</text>
</comment>
<feature type="domain" description="LPS-assembly protein LptD central" evidence="2">
    <location>
        <begin position="219"/>
        <end position="711"/>
    </location>
</feature>
<dbReference type="Pfam" id="PF19838">
    <property type="entry name" value="LptD_2"/>
    <property type="match status" value="1"/>
</dbReference>
<dbReference type="InterPro" id="IPR050218">
    <property type="entry name" value="LptD"/>
</dbReference>
<dbReference type="Gene3D" id="2.60.450.10">
    <property type="entry name" value="Lipopolysaccharide (LPS) transport protein A like domain"/>
    <property type="match status" value="1"/>
</dbReference>
<organism evidence="3 4">
    <name type="scientific">Rapidithrix thailandica</name>
    <dbReference type="NCBI Taxonomy" id="413964"/>
    <lineage>
        <taxon>Bacteria</taxon>
        <taxon>Pseudomonadati</taxon>
        <taxon>Bacteroidota</taxon>
        <taxon>Cytophagia</taxon>
        <taxon>Cytophagales</taxon>
        <taxon>Flammeovirgaceae</taxon>
        <taxon>Rapidithrix</taxon>
    </lineage>
</organism>
<evidence type="ECO:0000313" key="3">
    <source>
        <dbReference type="EMBL" id="MEN7549226.1"/>
    </source>
</evidence>
<feature type="compositionally biased region" description="Basic and acidic residues" evidence="1">
    <location>
        <begin position="764"/>
        <end position="776"/>
    </location>
</feature>
<dbReference type="AlphaFoldDB" id="A0AAW9S886"/>
<dbReference type="InterPro" id="IPR045659">
    <property type="entry name" value="LptD_2"/>
</dbReference>
<dbReference type="RefSeq" id="WP_346822003.1">
    <property type="nucleotide sequence ID" value="NZ_JBDKWZ010000008.1"/>
</dbReference>
<dbReference type="GO" id="GO:0009279">
    <property type="term" value="C:cell outer membrane"/>
    <property type="evidence" value="ECO:0007669"/>
    <property type="project" value="TreeGrafter"/>
</dbReference>
<keyword evidence="4" id="KW-1185">Reference proteome</keyword>
<evidence type="ECO:0000313" key="4">
    <source>
        <dbReference type="Proteomes" id="UP001403385"/>
    </source>
</evidence>
<evidence type="ECO:0000259" key="2">
    <source>
        <dbReference type="Pfam" id="PF19838"/>
    </source>
</evidence>